<dbReference type="Gene3D" id="2.10.70.10">
    <property type="entry name" value="Complement Module, domain 1"/>
    <property type="match status" value="5"/>
</dbReference>
<dbReference type="SUPFAM" id="SSF49785">
    <property type="entry name" value="Galactose-binding domain-like"/>
    <property type="match status" value="2"/>
</dbReference>
<evidence type="ECO:0000256" key="9">
    <source>
        <dbReference type="PROSITE-ProRule" id="PRU00059"/>
    </source>
</evidence>
<dbReference type="PROSITE" id="PS01180">
    <property type="entry name" value="CUB"/>
    <property type="match status" value="3"/>
</dbReference>
<feature type="disulfide bond" evidence="10">
    <location>
        <begin position="2098"/>
        <end position="2107"/>
    </location>
</feature>
<dbReference type="Pfam" id="PF07699">
    <property type="entry name" value="Ephrin_rec_like"/>
    <property type="match status" value="3"/>
</dbReference>
<keyword evidence="6" id="KW-0472">Membrane</keyword>
<feature type="disulfide bond" evidence="10">
    <location>
        <begin position="2079"/>
        <end position="2096"/>
    </location>
</feature>
<dbReference type="FunFam" id="2.10.25.10:FF:000095">
    <property type="entry name" value="Notch, isoform B"/>
    <property type="match status" value="1"/>
</dbReference>
<dbReference type="PROSITE" id="PS50022">
    <property type="entry name" value="FA58C_3"/>
    <property type="match status" value="1"/>
</dbReference>
<feature type="disulfide bond" evidence="10">
    <location>
        <begin position="2138"/>
        <end position="2147"/>
    </location>
</feature>
<feature type="disulfide bond" evidence="10">
    <location>
        <begin position="2058"/>
        <end position="2067"/>
    </location>
</feature>
<keyword evidence="3" id="KW-0812">Transmembrane</keyword>
<dbReference type="CDD" id="cd00057">
    <property type="entry name" value="FA58C"/>
    <property type="match status" value="1"/>
</dbReference>
<keyword evidence="5" id="KW-0677">Repeat</keyword>
<dbReference type="SUPFAM" id="SSF57184">
    <property type="entry name" value="Growth factor receptor domain"/>
    <property type="match status" value="1"/>
</dbReference>
<feature type="disulfide bond" evidence="12">
    <location>
        <begin position="687"/>
        <end position="714"/>
    </location>
</feature>
<dbReference type="SUPFAM" id="SSF56436">
    <property type="entry name" value="C-type lectin-like"/>
    <property type="match status" value="1"/>
</dbReference>
<dbReference type="Pfam" id="PF02494">
    <property type="entry name" value="HYR"/>
    <property type="match status" value="2"/>
</dbReference>
<dbReference type="PROSITE" id="PS01209">
    <property type="entry name" value="LDLRA_1"/>
    <property type="match status" value="1"/>
</dbReference>
<feature type="domain" description="EGF-like" evidence="16">
    <location>
        <begin position="1994"/>
        <end position="2030"/>
    </location>
</feature>
<dbReference type="PROSITE" id="PS50041">
    <property type="entry name" value="C_TYPE_LECTIN_2"/>
    <property type="match status" value="1"/>
</dbReference>
<feature type="domain" description="F5/8 type C" evidence="15">
    <location>
        <begin position="1266"/>
        <end position="1411"/>
    </location>
</feature>
<dbReference type="SMART" id="SM00181">
    <property type="entry name" value="EGF"/>
    <property type="match status" value="6"/>
</dbReference>
<dbReference type="CDD" id="cd00053">
    <property type="entry name" value="EGF"/>
    <property type="match status" value="1"/>
</dbReference>
<dbReference type="EMBL" id="CATQJA010002659">
    <property type="protein sequence ID" value="CAJ0580334.1"/>
    <property type="molecule type" value="Genomic_DNA"/>
</dbReference>
<dbReference type="SMART" id="SM00032">
    <property type="entry name" value="CCP"/>
    <property type="match status" value="8"/>
</dbReference>
<feature type="domain" description="CUB" evidence="14">
    <location>
        <begin position="213"/>
        <end position="325"/>
    </location>
</feature>
<dbReference type="SMART" id="SM01411">
    <property type="entry name" value="Ephrin_rec_like"/>
    <property type="match status" value="3"/>
</dbReference>
<evidence type="ECO:0000259" key="19">
    <source>
        <dbReference type="PROSITE" id="PS50923"/>
    </source>
</evidence>
<dbReference type="Pfam" id="PF00008">
    <property type="entry name" value="EGF"/>
    <property type="match status" value="2"/>
</dbReference>
<dbReference type="InterPro" id="IPR035976">
    <property type="entry name" value="Sushi/SCR/CCP_sf"/>
</dbReference>
<dbReference type="InterPro" id="IPR000436">
    <property type="entry name" value="Sushi_SCR_CCP_dom"/>
</dbReference>
<feature type="domain" description="CUB" evidence="14">
    <location>
        <begin position="442"/>
        <end position="556"/>
    </location>
</feature>
<feature type="non-terminal residue" evidence="20">
    <location>
        <position position="1"/>
    </location>
</feature>
<dbReference type="InterPro" id="IPR009030">
    <property type="entry name" value="Growth_fac_rcpt_cys_sf"/>
</dbReference>
<evidence type="ECO:0000313" key="21">
    <source>
        <dbReference type="Proteomes" id="UP001177023"/>
    </source>
</evidence>
<keyword evidence="4 13" id="KW-0732">Signal</keyword>
<feature type="signal peptide" evidence="13">
    <location>
        <begin position="1"/>
        <end position="19"/>
    </location>
</feature>
<feature type="domain" description="EGF-like" evidence="16">
    <location>
        <begin position="2070"/>
        <end position="2108"/>
    </location>
</feature>
<keyword evidence="1 10" id="KW-0245">EGF-like domain</keyword>
<dbReference type="InterPro" id="IPR050350">
    <property type="entry name" value="Compl-Cell_Adhes-Reg"/>
</dbReference>
<dbReference type="FunFam" id="2.10.50.10:FF:000018">
    <property type="entry name" value="Sushi, von Willebrand factor type A, EGF and pentraxin domain-containing 1"/>
    <property type="match status" value="1"/>
</dbReference>
<evidence type="ECO:0000259" key="15">
    <source>
        <dbReference type="PROSITE" id="PS50022"/>
    </source>
</evidence>
<keyword evidence="2 12" id="KW-0768">Sushi</keyword>
<dbReference type="InterPro" id="IPR000859">
    <property type="entry name" value="CUB_dom"/>
</dbReference>
<feature type="domain" description="Sushi" evidence="19">
    <location>
        <begin position="1152"/>
        <end position="1216"/>
    </location>
</feature>
<dbReference type="Pfam" id="PF00431">
    <property type="entry name" value="CUB"/>
    <property type="match status" value="3"/>
</dbReference>
<dbReference type="Pfam" id="PF14670">
    <property type="entry name" value="FXa_inhibition"/>
    <property type="match status" value="1"/>
</dbReference>
<dbReference type="Gene3D" id="2.60.120.290">
    <property type="entry name" value="Spermadhesin, CUB domain"/>
    <property type="match status" value="3"/>
</dbReference>
<dbReference type="SMART" id="SM00042">
    <property type="entry name" value="CUB"/>
    <property type="match status" value="3"/>
</dbReference>
<feature type="disulfide bond" evidence="9">
    <location>
        <begin position="442"/>
        <end position="469"/>
    </location>
</feature>
<keyword evidence="6" id="KW-1133">Transmembrane helix</keyword>
<feature type="domain" description="EGF-like" evidence="16">
    <location>
        <begin position="774"/>
        <end position="814"/>
    </location>
</feature>
<evidence type="ECO:0000259" key="16">
    <source>
        <dbReference type="PROSITE" id="PS50026"/>
    </source>
</evidence>
<comment type="caution">
    <text evidence="20">The sequence shown here is derived from an EMBL/GenBank/DDBJ whole genome shotgun (WGS) entry which is preliminary data.</text>
</comment>
<dbReference type="Gene3D" id="3.10.100.10">
    <property type="entry name" value="Mannose-Binding Protein A, subunit A"/>
    <property type="match status" value="1"/>
</dbReference>
<dbReference type="CDD" id="cd00037">
    <property type="entry name" value="CLECT"/>
    <property type="match status" value="1"/>
</dbReference>
<evidence type="ECO:0000256" key="5">
    <source>
        <dbReference type="ARBA" id="ARBA00022737"/>
    </source>
</evidence>
<dbReference type="InterPro" id="IPR002172">
    <property type="entry name" value="LDrepeatLR_classA_rpt"/>
</dbReference>
<dbReference type="PROSITE" id="PS50825">
    <property type="entry name" value="HYR"/>
    <property type="match status" value="2"/>
</dbReference>
<dbReference type="InterPro" id="IPR003410">
    <property type="entry name" value="HYR_dom"/>
</dbReference>
<sequence length="2170" mass="234687">MLAGWLLAALLPLWHGAKCEDDPATRISDVQLSCADGWERSGEKCLKLMHTTKSWPQAMATCDRYGAQLARIETPGENDFVARIIKRPGRAQLAAGQYWIGLSCEEQAGDVVFRWADGVPVSRYTGFWARDQPDPASGSCTIAEVQKASLQWKLDQCNLLLPFICERPACVKGAFFCLNGGCVPEGRHCNGIDDCGDLSDELNCPASRSDLACLQYEKGESGKFATPNYPSSYKGNTACRWVIEGPINTRIHLEFEYFETEENEDVVTVLDGGPSENASVVLASLSGTKSPEGLEFLSSSNIVIVRFRSDALGQARGFQAVWRAVPFQCGGELTAQPYGQSLTSPDFPNGYPNDVECVWKVDALAGNLITLTLDEIALGENDFVIIYDGATPGAPILARLSGGENHTVEHIISTTNQLYIYFFSDTTKSKARGFTIGYKRGCDVTVRQAAGHLVSPGNTRIPYPGPITCTYTIEVPDARGDQSLSFSANRFDLAVDDFLKIYEGSTTGRALHEGDGFSAQQRPPKHLFARQGRAQLVFESNAIRSASGFNLTFSTITVACPRGFEFVNGHGRQYTINCELGGKWSDATIPDCQPQYCAPVPQIANGFAVSATNVSYQGRARYSCYDGFRFASGRDSEEILCGEDGHWTPPPQCKASSCPALTPFQNGDRMLEFGDGTGYGTVFRFECSPGFRRIGASTLLCQTDGTWSFAQPTCRRLTCMNIPKIAHGGIVAGDKFSFGDTARVECDLGYRSDGPEEVKCLANQTFSTVPKCVDIDECTEKQALCSEASTVCRNLPGGYYCECRAGFTSQKSCSNASPLPVVHATATSENFLYPTATLSRGGWCEEENDPVKAVTIDLGTPKTLERLHIEKTADGYPTRISIRFAKNASQPLVQYAIGQETVFALRAVAMSGGELFSLPQPVEAQIVEVRLVETKGVACAQIAVLGCQKSTCVDINECEEDNGHCDHLCVNHMGGYECACKDGYDLFTADGQGGRVVKEGETGYSNLDVYRFNKTCVPKICPTVTSPMNGKLLATGKAFAYPMTVKFQCNFGYQMMGAEFIQCLADGTWNGTTPFCIPATCQGVHNITNIGLYVFPDNDTIAYGQNVSIMCTQQNRPARPSPLFGFRECVFDPQVDGRDYWLSGAGVDCPMVDCGRPPQLAGAVYEGDFGVYKVGSSLTFSCRPPYSLVGRSTYDDRLVRCHLDGSWDLGSLRCEGPVCVDPGYPPDGAVALTSVEEGAVAKFNCNRPGYKPFPSDSINCTLGTPCTLSEDLGISDGYIPDGAFADNSDTVNYGYEPHKARMSSTGWCGQKDAFIFLSIDLQRVYTLTTLRLAGVAGQGPLRGHVTKMQLFHKKQYSHNYDTYPVEFETPAGNHNAMHHFELSPSLQARYLLLGVSEYEGHPCMRFDVQGCLAPASIHELPMHLQVGWNASVPTCIDAEPPVFSNCPANPIYVSADDNGQLEPVAFEIPRASDNSGRVAWVRVEPQGFEPPRVVSADVDVLYTAFDEAGNTAECLVQIRIPDTLPPVMKCPDSYALWAPEGSNVTEVIFDEMSVPMVIQDVSNVTSVSFNPPKANIRLGEHLTVEVSAVDALGNSNKCQFQVAYMPEVCASWSLASSPNIIKTCAERDGATVCTISCHKGYRFVDEDKIEKEFACSDGSWSPSGVTPACVPVADEPARYELSVGVDYPVATPPSAECIKGYTTLITTYFDSLDAALSQRCSSSVQVYVRFLDVKFHQQPGNTQANYTIQILPSVLQDVFYDLCGLTLRTIFDLRIPGATAPIKQLLSLDAGATQSGQCPTLVAANSIVSQGFGCADGEVLRAPKDGSLPECLPCPVGSVNVNNSCVKCPRGSFQDEKGQVACKACPDGHYTHYSGSHALEQCLAVCGNGMYSASGLIPCQLCPRHTYSGPAPIDGYKECTPCDPGAYTARLGSTGPSQCKQACQAGTFSLTGLEPCSKCPQNYYQPSLGQQRCVECANSTATFSEGAASEGMCVAIDCGAVECENRGLCAIKNHRAVCECRPGYSGSRCEETREVCASNPCFNNGVCEAASGTYRCICPKHYSGPRCQKGPEDCDGVSCPNGGVCHNLPGYGTKKCLCRTGFAGTDCEEVTDICSTANPCRNGADCQPLQLGRFKCKCLPGWDGPTCSHNIGESSESFYAFSTLYTHQEQ</sequence>
<dbReference type="Gene3D" id="2.10.50.10">
    <property type="entry name" value="Tumor Necrosis Factor Receptor, subunit A, domain 2"/>
    <property type="match status" value="1"/>
</dbReference>
<dbReference type="Gene3D" id="2.60.120.260">
    <property type="entry name" value="Galactose-binding domain-like"/>
    <property type="match status" value="2"/>
</dbReference>
<dbReference type="CDD" id="cd00041">
    <property type="entry name" value="CUB"/>
    <property type="match status" value="2"/>
</dbReference>
<evidence type="ECO:0000256" key="10">
    <source>
        <dbReference type="PROSITE-ProRule" id="PRU00076"/>
    </source>
</evidence>
<dbReference type="InterPro" id="IPR016186">
    <property type="entry name" value="C-type_lectin-like/link_sf"/>
</dbReference>
<feature type="disulfide bond" evidence="11">
    <location>
        <begin position="189"/>
        <end position="204"/>
    </location>
</feature>
<dbReference type="InterPro" id="IPR011641">
    <property type="entry name" value="Tyr-kin_ephrin_A/B_rcpt-like"/>
</dbReference>
<evidence type="ECO:0000256" key="13">
    <source>
        <dbReference type="SAM" id="SignalP"/>
    </source>
</evidence>
<keyword evidence="21" id="KW-1185">Reference proteome</keyword>
<dbReference type="PANTHER" id="PTHR19325">
    <property type="entry name" value="COMPLEMENT COMPONENT-RELATED SUSHI DOMAIN-CONTAINING"/>
    <property type="match status" value="1"/>
</dbReference>
<evidence type="ECO:0000259" key="14">
    <source>
        <dbReference type="PROSITE" id="PS01180"/>
    </source>
</evidence>
<dbReference type="Pfam" id="PF07645">
    <property type="entry name" value="EGF_CA"/>
    <property type="match status" value="1"/>
</dbReference>
<dbReference type="Pfam" id="PF00059">
    <property type="entry name" value="Lectin_C"/>
    <property type="match status" value="1"/>
</dbReference>
<dbReference type="Pfam" id="PF00084">
    <property type="entry name" value="Sushi"/>
    <property type="match status" value="5"/>
</dbReference>
<evidence type="ECO:0000256" key="11">
    <source>
        <dbReference type="PROSITE-ProRule" id="PRU00124"/>
    </source>
</evidence>
<dbReference type="Pfam" id="PF00754">
    <property type="entry name" value="F5_F8_type_C"/>
    <property type="match status" value="1"/>
</dbReference>
<comment type="caution">
    <text evidence="10">Lacks conserved residue(s) required for the propagation of feature annotation.</text>
</comment>
<evidence type="ECO:0000256" key="4">
    <source>
        <dbReference type="ARBA" id="ARBA00022729"/>
    </source>
</evidence>
<dbReference type="CDD" id="cd00112">
    <property type="entry name" value="LDLa"/>
    <property type="match status" value="1"/>
</dbReference>
<dbReference type="InterPro" id="IPR036055">
    <property type="entry name" value="LDL_receptor-like_sf"/>
</dbReference>
<feature type="disulfide bond" evidence="12">
    <location>
        <begin position="1049"/>
        <end position="1076"/>
    </location>
</feature>
<feature type="chain" id="PRO_5041273945" description="Sushi, von Willebrand factor type A, EGF and pentraxin domain-containing protein 1" evidence="13">
    <location>
        <begin position="20"/>
        <end position="2170"/>
    </location>
</feature>
<feature type="domain" description="Sushi" evidence="19">
    <location>
        <begin position="717"/>
        <end position="774"/>
    </location>
</feature>
<dbReference type="SMART" id="SM00231">
    <property type="entry name" value="FA58C"/>
    <property type="match status" value="1"/>
</dbReference>
<dbReference type="InterPro" id="IPR008979">
    <property type="entry name" value="Galactose-bd-like_sf"/>
</dbReference>
<dbReference type="PROSITE" id="PS50026">
    <property type="entry name" value="EGF_3"/>
    <property type="match status" value="6"/>
</dbReference>
<dbReference type="SUPFAM" id="SSF57535">
    <property type="entry name" value="Complement control module/SCR domain"/>
    <property type="match status" value="5"/>
</dbReference>
<dbReference type="PROSITE" id="PS00022">
    <property type="entry name" value="EGF_1"/>
    <property type="match status" value="4"/>
</dbReference>
<dbReference type="FunFam" id="2.10.70.10:FF:000014">
    <property type="entry name" value="Membrane cofactor protein"/>
    <property type="match status" value="1"/>
</dbReference>
<feature type="domain" description="EGF-like" evidence="16">
    <location>
        <begin position="2032"/>
        <end position="2068"/>
    </location>
</feature>
<dbReference type="InterPro" id="IPR001881">
    <property type="entry name" value="EGF-like_Ca-bd_dom"/>
</dbReference>
<dbReference type="CDD" id="cd00054">
    <property type="entry name" value="EGF_CA"/>
    <property type="match status" value="4"/>
</dbReference>
<dbReference type="SMART" id="SM00192">
    <property type="entry name" value="LDLa"/>
    <property type="match status" value="1"/>
</dbReference>
<dbReference type="Proteomes" id="UP001177023">
    <property type="component" value="Unassembled WGS sequence"/>
</dbReference>
<feature type="domain" description="HYR" evidence="18">
    <location>
        <begin position="1436"/>
        <end position="1522"/>
    </location>
</feature>
<feature type="domain" description="HYR" evidence="18">
    <location>
        <begin position="1523"/>
        <end position="1606"/>
    </location>
</feature>
<feature type="domain" description="Sushi" evidence="19">
    <location>
        <begin position="656"/>
        <end position="716"/>
    </location>
</feature>
<feature type="domain" description="Sushi" evidence="19">
    <location>
        <begin position="595"/>
        <end position="655"/>
    </location>
</feature>
<evidence type="ECO:0008006" key="22">
    <source>
        <dbReference type="Google" id="ProtNLM"/>
    </source>
</evidence>
<organism evidence="20 21">
    <name type="scientific">Mesorhabditis spiculigera</name>
    <dbReference type="NCBI Taxonomy" id="96644"/>
    <lineage>
        <taxon>Eukaryota</taxon>
        <taxon>Metazoa</taxon>
        <taxon>Ecdysozoa</taxon>
        <taxon>Nematoda</taxon>
        <taxon>Chromadorea</taxon>
        <taxon>Rhabditida</taxon>
        <taxon>Rhabditina</taxon>
        <taxon>Rhabditomorpha</taxon>
        <taxon>Rhabditoidea</taxon>
        <taxon>Rhabditidae</taxon>
        <taxon>Mesorhabditinae</taxon>
        <taxon>Mesorhabditis</taxon>
    </lineage>
</organism>
<keyword evidence="8" id="KW-0325">Glycoprotein</keyword>
<keyword evidence="7 10" id="KW-1015">Disulfide bond</keyword>
<feature type="disulfide bond" evidence="11">
    <location>
        <begin position="177"/>
        <end position="195"/>
    </location>
</feature>
<dbReference type="Gene3D" id="4.10.400.10">
    <property type="entry name" value="Low-density Lipoprotein Receptor"/>
    <property type="match status" value="1"/>
</dbReference>
<dbReference type="CDD" id="cd00033">
    <property type="entry name" value="CCP"/>
    <property type="match status" value="5"/>
</dbReference>
<dbReference type="SUPFAM" id="SSF49854">
    <property type="entry name" value="Spermadhesin, CUB domain"/>
    <property type="match status" value="3"/>
</dbReference>
<dbReference type="SMART" id="SM00179">
    <property type="entry name" value="EGF_CA"/>
    <property type="match status" value="5"/>
</dbReference>
<feature type="domain" description="EGF-like" evidence="16">
    <location>
        <begin position="954"/>
        <end position="990"/>
    </location>
</feature>
<dbReference type="PANTHER" id="PTHR19325:SF560">
    <property type="entry name" value="SUSHI, VON WILLEBRAND FACTOR TYPE A, EGF AND PENTRAXIN DOMAIN-CONTAINING PROTEIN 1"/>
    <property type="match status" value="1"/>
</dbReference>
<dbReference type="InterPro" id="IPR000421">
    <property type="entry name" value="FA58C"/>
</dbReference>
<feature type="domain" description="CUB" evidence="14">
    <location>
        <begin position="329"/>
        <end position="441"/>
    </location>
</feature>
<dbReference type="InterPro" id="IPR035914">
    <property type="entry name" value="Sperma_CUB_dom_sf"/>
</dbReference>
<proteinExistence type="predicted"/>
<accession>A0AA36D612</accession>
<feature type="domain" description="Sushi" evidence="19">
    <location>
        <begin position="1019"/>
        <end position="1078"/>
    </location>
</feature>
<evidence type="ECO:0000256" key="1">
    <source>
        <dbReference type="ARBA" id="ARBA00022536"/>
    </source>
</evidence>
<feature type="disulfide bond" evidence="11">
    <location>
        <begin position="170"/>
        <end position="182"/>
    </location>
</feature>
<dbReference type="InterPro" id="IPR016187">
    <property type="entry name" value="CTDL_fold"/>
</dbReference>
<protein>
    <recommendedName>
        <fullName evidence="22">Sushi, von Willebrand factor type A, EGF and pentraxin domain-containing protein 1</fullName>
    </recommendedName>
</protein>
<feature type="domain" description="C-type lectin" evidence="17">
    <location>
        <begin position="41"/>
        <end position="166"/>
    </location>
</feature>
<dbReference type="PROSITE" id="PS01186">
    <property type="entry name" value="EGF_2"/>
    <property type="match status" value="4"/>
</dbReference>
<evidence type="ECO:0000256" key="3">
    <source>
        <dbReference type="ARBA" id="ARBA00022692"/>
    </source>
</evidence>
<evidence type="ECO:0000259" key="17">
    <source>
        <dbReference type="PROSITE" id="PS50041"/>
    </source>
</evidence>
<gene>
    <name evidence="20" type="ORF">MSPICULIGERA_LOCUS18532</name>
</gene>
<evidence type="ECO:0000256" key="6">
    <source>
        <dbReference type="ARBA" id="ARBA00022989"/>
    </source>
</evidence>
<reference evidence="20" key="1">
    <citation type="submission" date="2023-06" db="EMBL/GenBank/DDBJ databases">
        <authorList>
            <person name="Delattre M."/>
        </authorList>
    </citation>
    <scope>NUCLEOTIDE SEQUENCE</scope>
    <source>
        <strain evidence="20">AF72</strain>
    </source>
</reference>
<dbReference type="PROSITE" id="PS01187">
    <property type="entry name" value="EGF_CA"/>
    <property type="match status" value="2"/>
</dbReference>
<dbReference type="Gene3D" id="2.10.25.10">
    <property type="entry name" value="Laminin"/>
    <property type="match status" value="6"/>
</dbReference>
<dbReference type="InterPro" id="IPR049883">
    <property type="entry name" value="NOTCH1_EGF-like"/>
</dbReference>
<evidence type="ECO:0000256" key="8">
    <source>
        <dbReference type="ARBA" id="ARBA00023180"/>
    </source>
</evidence>
<dbReference type="PROSITE" id="PS00010">
    <property type="entry name" value="ASX_HYDROXYL"/>
    <property type="match status" value="2"/>
</dbReference>
<feature type="disulfide bond" evidence="10">
    <location>
        <begin position="2020"/>
        <end position="2029"/>
    </location>
</feature>
<dbReference type="Pfam" id="PF00057">
    <property type="entry name" value="Ldl_recept_a"/>
    <property type="match status" value="1"/>
</dbReference>
<evidence type="ECO:0000259" key="18">
    <source>
        <dbReference type="PROSITE" id="PS50825"/>
    </source>
</evidence>
<dbReference type="PROSITE" id="PS50068">
    <property type="entry name" value="LDLRA_2"/>
    <property type="match status" value="1"/>
</dbReference>
<evidence type="ECO:0000256" key="7">
    <source>
        <dbReference type="ARBA" id="ARBA00023157"/>
    </source>
</evidence>
<feature type="domain" description="EGF-like" evidence="16">
    <location>
        <begin position="2110"/>
        <end position="2148"/>
    </location>
</feature>
<dbReference type="InterPro" id="IPR001304">
    <property type="entry name" value="C-type_lectin-like"/>
</dbReference>
<feature type="disulfide bond" evidence="12">
    <location>
        <begin position="658"/>
        <end position="701"/>
    </location>
</feature>
<dbReference type="FunFam" id="2.10.25.10:FF:000066">
    <property type="entry name" value="FAT atypical cadherin 4"/>
    <property type="match status" value="1"/>
</dbReference>
<dbReference type="InterPro" id="IPR000152">
    <property type="entry name" value="EGF-type_Asp/Asn_hydroxyl_site"/>
</dbReference>
<dbReference type="SMART" id="SM00034">
    <property type="entry name" value="CLECT"/>
    <property type="match status" value="1"/>
</dbReference>
<dbReference type="InterPro" id="IPR000742">
    <property type="entry name" value="EGF"/>
</dbReference>
<evidence type="ECO:0000313" key="20">
    <source>
        <dbReference type="EMBL" id="CAJ0580334.1"/>
    </source>
</evidence>
<dbReference type="PROSITE" id="PS50923">
    <property type="entry name" value="SUSHI"/>
    <property type="match status" value="5"/>
</dbReference>
<dbReference type="InterPro" id="IPR018097">
    <property type="entry name" value="EGF_Ca-bd_CS"/>
</dbReference>
<dbReference type="SUPFAM" id="SSF57196">
    <property type="entry name" value="EGF/Laminin"/>
    <property type="match status" value="5"/>
</dbReference>
<dbReference type="GO" id="GO:0005509">
    <property type="term" value="F:calcium ion binding"/>
    <property type="evidence" value="ECO:0007669"/>
    <property type="project" value="InterPro"/>
</dbReference>
<name>A0AA36D612_9BILA</name>
<evidence type="ECO:0000256" key="12">
    <source>
        <dbReference type="PROSITE-ProRule" id="PRU00302"/>
    </source>
</evidence>
<dbReference type="SUPFAM" id="SSF57424">
    <property type="entry name" value="LDL receptor-like module"/>
    <property type="match status" value="1"/>
</dbReference>
<evidence type="ECO:0000256" key="2">
    <source>
        <dbReference type="ARBA" id="ARBA00022659"/>
    </source>
</evidence>
<dbReference type="InterPro" id="IPR023415">
    <property type="entry name" value="LDLR_class-A_CS"/>
</dbReference>